<reference evidence="2 3" key="1">
    <citation type="submission" date="2015-10" db="EMBL/GenBank/DDBJ databases">
        <title>Full genome of DAOMC 229536 Phialocephala scopiformis, a fungal endophyte of spruce producing the potent anti-insectan compound rugulosin.</title>
        <authorList>
            <consortium name="DOE Joint Genome Institute"/>
            <person name="Walker A.K."/>
            <person name="Frasz S.L."/>
            <person name="Seifert K.A."/>
            <person name="Miller J.D."/>
            <person name="Mondo S.J."/>
            <person name="Labutti K."/>
            <person name="Lipzen A."/>
            <person name="Dockter R."/>
            <person name="Kennedy M."/>
            <person name="Grigoriev I.V."/>
            <person name="Spatafora J.W."/>
        </authorList>
    </citation>
    <scope>NUCLEOTIDE SEQUENCE [LARGE SCALE GENOMIC DNA]</scope>
    <source>
        <strain evidence="2 3">CBS 120377</strain>
    </source>
</reference>
<dbReference type="RefSeq" id="XP_018072067.1">
    <property type="nucleotide sequence ID" value="XM_018222522.1"/>
</dbReference>
<dbReference type="EMBL" id="KQ947414">
    <property type="protein sequence ID" value="KUJ17712.1"/>
    <property type="molecule type" value="Genomic_DNA"/>
</dbReference>
<dbReference type="PANTHER" id="PTHR43539:SF68">
    <property type="entry name" value="FLAVIN-BINDING MONOOXYGENASE-LIKE PROTEIN (AFU_ORTHOLOGUE AFUA_4G09220)"/>
    <property type="match status" value="1"/>
</dbReference>
<name>A0A194XD81_MOLSC</name>
<dbReference type="InParanoid" id="A0A194XD81"/>
<sequence>MPRLFDIPASLPFTPISPDVDPEKVALGFLPSLTTLSPSSITSSGTWRDLYALTGTLRTFYGPSSILTAWAATTKLLQPTKFSLQPNSAQIFRAGPLCWIQAIYEFETEKTDCQAIVSLVQDDGEWRIWLLRTFLMGFKGENSVDFLEPEGGKAEGKEDTSFDCVVVGAGQAGLSVAGRLKALGVSCVVLEKSPEVGDNWRMRYDSCKLHLPRETAHLPFDRTFGPECSEHLTKNELAQGYKNWVEKFDINVWTDTKLVKGDWDGSKKLWTLKVQRGREDRTITSSHVVFAVGSAQIPSMPEYSTREKFEGTILHSKDYKNPSAWKGKHGIVIGTANTAHDVVEDMVAAGLASVTMVQRSPTYVVPAEYLHGLISQSYNAQFPTYLADQFSWSMPYPIVGRLYKGGLGHLASLEPKRYDALKAAGFKFDQNGSVGESIFDRFGGHYVDVGASKKIADGLIKIKSDSLPTHYTAEGLAFADNSVLPADVVVFATGFQTNLRSVVTEIFSPSTADAMGDFWGVDSEGELRAAFRPGGQKGMFYTGGDQSQCRFYSRFIALSIKADVMGAPLPIYDGGS</sequence>
<dbReference type="OrthoDB" id="74360at2759"/>
<evidence type="ECO:0000313" key="3">
    <source>
        <dbReference type="Proteomes" id="UP000070700"/>
    </source>
</evidence>
<keyword evidence="2" id="KW-0503">Monooxygenase</keyword>
<dbReference type="PANTHER" id="PTHR43539">
    <property type="entry name" value="FLAVIN-BINDING MONOOXYGENASE-LIKE PROTEIN (AFU_ORTHOLOGUE AFUA_4G09220)"/>
    <property type="match status" value="1"/>
</dbReference>
<dbReference type="Gene3D" id="3.50.50.60">
    <property type="entry name" value="FAD/NAD(P)-binding domain"/>
    <property type="match status" value="1"/>
</dbReference>
<dbReference type="InterPro" id="IPR036188">
    <property type="entry name" value="FAD/NAD-bd_sf"/>
</dbReference>
<evidence type="ECO:0000313" key="2">
    <source>
        <dbReference type="EMBL" id="KUJ17712.1"/>
    </source>
</evidence>
<dbReference type="AlphaFoldDB" id="A0A194XD81"/>
<organism evidence="2 3">
    <name type="scientific">Mollisia scopiformis</name>
    <name type="common">Conifer needle endophyte fungus</name>
    <name type="synonym">Phialocephala scopiformis</name>
    <dbReference type="NCBI Taxonomy" id="149040"/>
    <lineage>
        <taxon>Eukaryota</taxon>
        <taxon>Fungi</taxon>
        <taxon>Dikarya</taxon>
        <taxon>Ascomycota</taxon>
        <taxon>Pezizomycotina</taxon>
        <taxon>Leotiomycetes</taxon>
        <taxon>Helotiales</taxon>
        <taxon>Mollisiaceae</taxon>
        <taxon>Mollisia</taxon>
    </lineage>
</organism>
<gene>
    <name evidence="2" type="ORF">LY89DRAFT_781859</name>
</gene>
<dbReference type="GO" id="GO:0050660">
    <property type="term" value="F:flavin adenine dinucleotide binding"/>
    <property type="evidence" value="ECO:0007669"/>
    <property type="project" value="TreeGrafter"/>
</dbReference>
<dbReference type="KEGG" id="psco:LY89DRAFT_781859"/>
<accession>A0A194XD81</accession>
<dbReference type="SUPFAM" id="SSF51905">
    <property type="entry name" value="FAD/NAD(P)-binding domain"/>
    <property type="match status" value="2"/>
</dbReference>
<dbReference type="Proteomes" id="UP000070700">
    <property type="component" value="Unassembled WGS sequence"/>
</dbReference>
<dbReference type="InterPro" id="IPR050982">
    <property type="entry name" value="Auxin_biosynth/cation_transpt"/>
</dbReference>
<protein>
    <submittedName>
        <fullName evidence="2">Putative flavin-containing monooxygenase</fullName>
    </submittedName>
</protein>
<dbReference type="GeneID" id="28832248"/>
<dbReference type="Pfam" id="PF13738">
    <property type="entry name" value="Pyr_redox_3"/>
    <property type="match status" value="1"/>
</dbReference>
<dbReference type="GO" id="GO:0004497">
    <property type="term" value="F:monooxygenase activity"/>
    <property type="evidence" value="ECO:0007669"/>
    <property type="project" value="UniProtKB-KW"/>
</dbReference>
<evidence type="ECO:0000256" key="1">
    <source>
        <dbReference type="ARBA" id="ARBA00023002"/>
    </source>
</evidence>
<keyword evidence="1" id="KW-0560">Oxidoreductase</keyword>
<proteinExistence type="predicted"/>
<keyword evidence="3" id="KW-1185">Reference proteome</keyword>